<dbReference type="EC" id="3.1.-.-" evidence="9 10"/>
<comment type="cofactor">
    <cofactor evidence="10">
        <name>Zn(2+)</name>
        <dbReference type="ChEBI" id="CHEBI:29105"/>
    </cofactor>
    <text evidence="10">Binds 2 Zn(2+) ions per subunit. It is not clear if Zn(2+) or Mg(2+) is physiologically important.</text>
</comment>
<evidence type="ECO:0000256" key="6">
    <source>
        <dbReference type="ARBA" id="ARBA00022833"/>
    </source>
</evidence>
<keyword evidence="1 9" id="KW-0963">Cytoplasm</keyword>
<dbReference type="InterPro" id="IPR042173">
    <property type="entry name" value="RNase_J_2"/>
</dbReference>
<keyword evidence="5 9" id="KW-0378">Hydrolase</keyword>
<sequence>MKFVKNDQTAVFALGGMGEIGKNTYGVQFQDEIILIDAGIKFPEDELLGIDYVIPDYTYLEKNADKIKGLFITHGHEDHIGGIPYLLRQVNMPIYGGKLALGLLKNKLEEHGLLRNAKLHVIGEDDVIKFRKTAVSFFRTTHSIPDSYGVVVKTPPGNIVHTGDFKFDFTPVGEPANLMKMAEIGKEGVLALLSDSTNSEVPNFTMSERKVGESIDDIFRKVNGRIIFATFASNIYRLQQVTEAAVKHGRKVAVFGRSMESAISIGHDLGYISAPKDTFIDAHTLNRLPADKVVILCTGSQGEPMAALSRIANSTHRQIQIIPGDTVVFSSSPIPGNTISVNRTINLLYRAGADVIHGPLSNIHTSGHGSQEEQKLMLRLIQPKFFVPIHGEYRMQKMHARLAIDCDVPEENCFVMDNGEVLSLSSNSASVAGKIPSGSVYIDGSGIGDIGNIVLRDRRMLSEEGLVVVVVSINMKDYRVASGPDLISRGFVYMRESGELIHQAQSLVHKHLNKVLTRKTSQWSEIKNEITDTLEPFLYEKTKRRPMILPIIMEV</sequence>
<accession>A0ABV3Q283</accession>
<dbReference type="Pfam" id="PF17770">
    <property type="entry name" value="RNase_J_C"/>
    <property type="match status" value="1"/>
</dbReference>
<dbReference type="NCBIfam" id="NF047419">
    <property type="entry name" value="RNase_J1_RnjA"/>
    <property type="match status" value="1"/>
</dbReference>
<dbReference type="PROSITE" id="PS01292">
    <property type="entry name" value="UPF0036"/>
    <property type="match status" value="1"/>
</dbReference>
<keyword evidence="6" id="KW-0862">Zinc</keyword>
<evidence type="ECO:0000256" key="9">
    <source>
        <dbReference type="HAMAP-Rule" id="MF_01491"/>
    </source>
</evidence>
<dbReference type="Gene3D" id="3.10.20.580">
    <property type="match status" value="1"/>
</dbReference>
<dbReference type="SUPFAM" id="SSF56281">
    <property type="entry name" value="Metallo-hydrolase/oxidoreductase"/>
    <property type="match status" value="1"/>
</dbReference>
<evidence type="ECO:0000256" key="5">
    <source>
        <dbReference type="ARBA" id="ARBA00022801"/>
    </source>
</evidence>
<evidence type="ECO:0000313" key="12">
    <source>
        <dbReference type="EMBL" id="MEW9501465.1"/>
    </source>
</evidence>
<feature type="binding site" evidence="9">
    <location>
        <begin position="364"/>
        <end position="368"/>
    </location>
    <ligand>
        <name>substrate</name>
    </ligand>
</feature>
<dbReference type="InterPro" id="IPR055132">
    <property type="entry name" value="RNase_J_b_CASP"/>
</dbReference>
<comment type="function">
    <text evidence="9">An RNase that has 5'-3' exonuclease and possibly endonuclease activity. Involved in maturation of rRNA and in some organisms also mRNA maturation and/or decay.</text>
</comment>
<dbReference type="CDD" id="cd07714">
    <property type="entry name" value="RNaseJ_MBL-fold"/>
    <property type="match status" value="1"/>
</dbReference>
<evidence type="ECO:0000256" key="10">
    <source>
        <dbReference type="PIRNR" id="PIRNR004803"/>
    </source>
</evidence>
<evidence type="ECO:0000259" key="11">
    <source>
        <dbReference type="SMART" id="SM00849"/>
    </source>
</evidence>
<dbReference type="PANTHER" id="PTHR43694:SF1">
    <property type="entry name" value="RIBONUCLEASE J"/>
    <property type="match status" value="1"/>
</dbReference>
<comment type="similarity">
    <text evidence="9 10">Belongs to the metallo-beta-lactamase superfamily. RNA-metabolizing metallo-beta-lactamase-like family. Bacterial RNase J subfamily.</text>
</comment>
<comment type="subunit">
    <text evidence="9">Homodimer, may be a subunit of the RNA degradosome.</text>
</comment>
<gene>
    <name evidence="12" type="primary">rnjA</name>
    <name evidence="9" type="synonym">rnj</name>
    <name evidence="12" type="ORF">AB1471_06570</name>
</gene>
<dbReference type="InterPro" id="IPR011108">
    <property type="entry name" value="RMMBL"/>
</dbReference>
<dbReference type="Gene3D" id="3.60.15.10">
    <property type="entry name" value="Ribonuclease Z/Hydroxyacylglutathione hydrolase-like"/>
    <property type="match status" value="1"/>
</dbReference>
<proteinExistence type="inferred from homology"/>
<dbReference type="EMBL" id="JBFMIA010000003">
    <property type="protein sequence ID" value="MEW9501465.1"/>
    <property type="molecule type" value="Genomic_DNA"/>
</dbReference>
<evidence type="ECO:0000256" key="7">
    <source>
        <dbReference type="ARBA" id="ARBA00022839"/>
    </source>
</evidence>
<dbReference type="Pfam" id="PF07521">
    <property type="entry name" value="RMMBL"/>
    <property type="match status" value="1"/>
</dbReference>
<dbReference type="Pfam" id="PF22505">
    <property type="entry name" value="RNase_J_b_CASP"/>
    <property type="match status" value="1"/>
</dbReference>
<keyword evidence="4 9" id="KW-0255">Endonuclease</keyword>
<dbReference type="RefSeq" id="WP_367778935.1">
    <property type="nucleotide sequence ID" value="NZ_JBFMIA010000003.1"/>
</dbReference>
<dbReference type="PANTHER" id="PTHR43694">
    <property type="entry name" value="RIBONUCLEASE J"/>
    <property type="match status" value="1"/>
</dbReference>
<feature type="domain" description="Metallo-beta-lactamase" evidence="11">
    <location>
        <begin position="21"/>
        <end position="215"/>
    </location>
</feature>
<evidence type="ECO:0000256" key="4">
    <source>
        <dbReference type="ARBA" id="ARBA00022759"/>
    </source>
</evidence>
<evidence type="ECO:0000256" key="1">
    <source>
        <dbReference type="ARBA" id="ARBA00022490"/>
    </source>
</evidence>
<dbReference type="InterPro" id="IPR001587">
    <property type="entry name" value="RNase_J_CS"/>
</dbReference>
<protein>
    <recommendedName>
        <fullName evidence="9 10">Ribonuclease J</fullName>
        <shortName evidence="9">RNase J</shortName>
        <ecNumber evidence="9 10">3.1.-.-</ecNumber>
    </recommendedName>
</protein>
<keyword evidence="9" id="KW-0698">rRNA processing</keyword>
<dbReference type="Gene3D" id="3.40.50.10710">
    <property type="entry name" value="Metallo-hydrolase/oxidoreductase"/>
    <property type="match status" value="1"/>
</dbReference>
<dbReference type="PIRSF" id="PIRSF004803">
    <property type="entry name" value="RnjA"/>
    <property type="match status" value="1"/>
</dbReference>
<comment type="caution">
    <text evidence="12">The sequence shown here is derived from an EMBL/GenBank/DDBJ whole genome shotgun (WGS) entry which is preliminary data.</text>
</comment>
<keyword evidence="7 9" id="KW-0269">Exonuclease</keyword>
<dbReference type="InterPro" id="IPR004613">
    <property type="entry name" value="RNase_J"/>
</dbReference>
<dbReference type="InterPro" id="IPR041636">
    <property type="entry name" value="RNase_J_C"/>
</dbReference>
<dbReference type="Pfam" id="PF00753">
    <property type="entry name" value="Lactamase_B"/>
    <property type="match status" value="1"/>
</dbReference>
<keyword evidence="3 10" id="KW-0479">Metal-binding</keyword>
<dbReference type="Proteomes" id="UP001556040">
    <property type="component" value="Unassembled WGS sequence"/>
</dbReference>
<comment type="subcellular location">
    <subcellularLocation>
        <location evidence="9 10">Cytoplasm</location>
    </subcellularLocation>
</comment>
<organism evidence="12 13">
    <name type="scientific">Jeotgalibacillus marinus</name>
    <dbReference type="NCBI Taxonomy" id="86667"/>
    <lineage>
        <taxon>Bacteria</taxon>
        <taxon>Bacillati</taxon>
        <taxon>Bacillota</taxon>
        <taxon>Bacilli</taxon>
        <taxon>Bacillales</taxon>
        <taxon>Caryophanaceae</taxon>
        <taxon>Jeotgalibacillus</taxon>
    </lineage>
</organism>
<keyword evidence="8 9" id="KW-0694">RNA-binding</keyword>
<evidence type="ECO:0000256" key="3">
    <source>
        <dbReference type="ARBA" id="ARBA00022723"/>
    </source>
</evidence>
<keyword evidence="13" id="KW-1185">Reference proteome</keyword>
<reference evidence="12 13" key="1">
    <citation type="journal article" date="1979" name="Int. J. Syst. Evol. Microbiol.">
        <title>Bacillus globisporus subsp. marinus subsp. nov.</title>
        <authorList>
            <person name="Liu H."/>
        </authorList>
    </citation>
    <scope>NUCLEOTIDE SEQUENCE [LARGE SCALE GENOMIC DNA]</scope>
    <source>
        <strain evidence="12 13">DSM 1297</strain>
    </source>
</reference>
<dbReference type="NCBIfam" id="TIGR00649">
    <property type="entry name" value="MG423"/>
    <property type="match status" value="1"/>
</dbReference>
<name>A0ABV3Q283_9BACL</name>
<dbReference type="InterPro" id="IPR001279">
    <property type="entry name" value="Metallo-B-lactamas"/>
</dbReference>
<evidence type="ECO:0000256" key="8">
    <source>
        <dbReference type="ARBA" id="ARBA00022884"/>
    </source>
</evidence>
<dbReference type="GO" id="GO:0016787">
    <property type="term" value="F:hydrolase activity"/>
    <property type="evidence" value="ECO:0007669"/>
    <property type="project" value="UniProtKB-KW"/>
</dbReference>
<dbReference type="HAMAP" id="MF_01491">
    <property type="entry name" value="RNase_J_bact"/>
    <property type="match status" value="1"/>
</dbReference>
<dbReference type="InterPro" id="IPR030854">
    <property type="entry name" value="RNase_J_bac"/>
</dbReference>
<evidence type="ECO:0000256" key="2">
    <source>
        <dbReference type="ARBA" id="ARBA00022722"/>
    </source>
</evidence>
<dbReference type="InterPro" id="IPR036866">
    <property type="entry name" value="RibonucZ/Hydroxyglut_hydro"/>
</dbReference>
<evidence type="ECO:0000313" key="13">
    <source>
        <dbReference type="Proteomes" id="UP001556040"/>
    </source>
</evidence>
<dbReference type="SMART" id="SM00849">
    <property type="entry name" value="Lactamase_B"/>
    <property type="match status" value="1"/>
</dbReference>
<keyword evidence="2 9" id="KW-0540">Nuclease</keyword>